<dbReference type="GO" id="GO:0051287">
    <property type="term" value="F:NAD binding"/>
    <property type="evidence" value="ECO:0007669"/>
    <property type="project" value="UniProtKB-ARBA"/>
</dbReference>
<dbReference type="SUPFAM" id="SSF111331">
    <property type="entry name" value="NAD kinase/diacylglycerol kinase-like"/>
    <property type="match status" value="1"/>
</dbReference>
<dbReference type="EC" id="2.7.1.23" evidence="9"/>
<dbReference type="AlphaFoldDB" id="A0A4D6XPP2"/>
<dbReference type="PANTHER" id="PTHR20275">
    <property type="entry name" value="NAD KINASE"/>
    <property type="match status" value="1"/>
</dbReference>
<feature type="binding site" evidence="9">
    <location>
        <position position="158"/>
    </location>
    <ligand>
        <name>NAD(+)</name>
        <dbReference type="ChEBI" id="CHEBI:57540"/>
    </ligand>
</feature>
<keyword evidence="5 9" id="KW-0067">ATP-binding</keyword>
<dbReference type="OrthoDB" id="9774737at2"/>
<evidence type="ECO:0000256" key="9">
    <source>
        <dbReference type="HAMAP-Rule" id="MF_00361"/>
    </source>
</evidence>
<evidence type="ECO:0000256" key="7">
    <source>
        <dbReference type="ARBA" id="ARBA00023027"/>
    </source>
</evidence>
<feature type="binding site" evidence="9">
    <location>
        <position position="175"/>
    </location>
    <ligand>
        <name>NAD(+)</name>
        <dbReference type="ChEBI" id="CHEBI:57540"/>
    </ligand>
</feature>
<keyword evidence="7 9" id="KW-0520">NAD</keyword>
<accession>A0A4D6XPP2</accession>
<dbReference type="InterPro" id="IPR017437">
    <property type="entry name" value="ATP-NAD_kinase_PpnK-typ_C"/>
</dbReference>
<dbReference type="Pfam" id="PF20143">
    <property type="entry name" value="NAD_kinase_C"/>
    <property type="match status" value="1"/>
</dbReference>
<feature type="binding site" evidence="9">
    <location>
        <begin position="73"/>
        <end position="74"/>
    </location>
    <ligand>
        <name>NAD(+)</name>
        <dbReference type="ChEBI" id="CHEBI:57540"/>
    </ligand>
</feature>
<comment type="catalytic activity">
    <reaction evidence="8 9">
        <text>NAD(+) + ATP = ADP + NADP(+) + H(+)</text>
        <dbReference type="Rhea" id="RHEA:18629"/>
        <dbReference type="ChEBI" id="CHEBI:15378"/>
        <dbReference type="ChEBI" id="CHEBI:30616"/>
        <dbReference type="ChEBI" id="CHEBI:57540"/>
        <dbReference type="ChEBI" id="CHEBI:58349"/>
        <dbReference type="ChEBI" id="CHEBI:456216"/>
        <dbReference type="EC" id="2.7.1.23"/>
    </reaction>
</comment>
<sequence>MKQYFNCIGIVGRPRHSNALTTHEILYKWLIKRGYKVFVEYNVAKKLKLKNPKTATLIEIGKLCDLAIVIGGDGNLLFTARILSYFNIKIIGINRGNLGFLTDLNPDNRFKKLSEVLSGKFFIENRFLLDVKIYKKSKIYKSSIAVNEVVLHPKNVAHMIEFEVYIDEKFAFSQRSDGLIISTPTGSTGYSLSAGGPIIEASLEAILLIPMFPHTLSARPLVIRSDSIICLKFSNLEKKLKISCDSQIVLPVNKNEHVVLQRSNYHLNLVHPKSYNYFDTLTSKLNWSKKFF</sequence>
<dbReference type="NCBIfam" id="NF002893">
    <property type="entry name" value="PRK03378.1"/>
    <property type="match status" value="1"/>
</dbReference>
<dbReference type="InterPro" id="IPR017438">
    <property type="entry name" value="ATP-NAD_kinase_N"/>
</dbReference>
<evidence type="ECO:0000256" key="4">
    <source>
        <dbReference type="ARBA" id="ARBA00022777"/>
    </source>
</evidence>
<dbReference type="InterPro" id="IPR002504">
    <property type="entry name" value="NADK"/>
</dbReference>
<feature type="active site" description="Proton acceptor" evidence="9">
    <location>
        <position position="73"/>
    </location>
</feature>
<feature type="binding site" evidence="9">
    <location>
        <begin position="188"/>
        <end position="193"/>
    </location>
    <ligand>
        <name>NAD(+)</name>
        <dbReference type="ChEBI" id="CHEBI:57540"/>
    </ligand>
</feature>
<dbReference type="HAMAP" id="MF_00361">
    <property type="entry name" value="NAD_kinase"/>
    <property type="match status" value="1"/>
</dbReference>
<comment type="similarity">
    <text evidence="9">Belongs to the NAD kinase family.</text>
</comment>
<comment type="subcellular location">
    <subcellularLocation>
        <location evidence="9">Cytoplasm</location>
    </subcellularLocation>
</comment>
<evidence type="ECO:0000256" key="3">
    <source>
        <dbReference type="ARBA" id="ARBA00022741"/>
    </source>
</evidence>
<feature type="binding site" evidence="9">
    <location>
        <position position="247"/>
    </location>
    <ligand>
        <name>NAD(+)</name>
        <dbReference type="ChEBI" id="CHEBI:57540"/>
    </ligand>
</feature>
<dbReference type="GO" id="GO:0006741">
    <property type="term" value="P:NADP+ biosynthetic process"/>
    <property type="evidence" value="ECO:0007669"/>
    <property type="project" value="UniProtKB-UniRule"/>
</dbReference>
<dbReference type="GO" id="GO:0019674">
    <property type="term" value="P:NAD+ metabolic process"/>
    <property type="evidence" value="ECO:0007669"/>
    <property type="project" value="InterPro"/>
</dbReference>
<evidence type="ECO:0000313" key="10">
    <source>
        <dbReference type="EMBL" id="QCI17017.1"/>
    </source>
</evidence>
<dbReference type="FunFam" id="2.60.200.30:FF:000001">
    <property type="entry name" value="NAD kinase"/>
    <property type="match status" value="1"/>
</dbReference>
<organism evidence="10 11">
    <name type="scientific">Buchnera aphidicola</name>
    <name type="common">Aphis helianthi</name>
    <dbReference type="NCBI Taxonomy" id="2315802"/>
    <lineage>
        <taxon>Bacteria</taxon>
        <taxon>Pseudomonadati</taxon>
        <taxon>Pseudomonadota</taxon>
        <taxon>Gammaproteobacteria</taxon>
        <taxon>Enterobacterales</taxon>
        <taxon>Erwiniaceae</taxon>
        <taxon>Buchnera</taxon>
    </lineage>
</organism>
<feature type="binding site" evidence="9">
    <location>
        <position position="177"/>
    </location>
    <ligand>
        <name>NAD(+)</name>
        <dbReference type="ChEBI" id="CHEBI:57540"/>
    </ligand>
</feature>
<protein>
    <recommendedName>
        <fullName evidence="9">NAD kinase</fullName>
        <ecNumber evidence="9">2.7.1.23</ecNumber>
    </recommendedName>
    <alternativeName>
        <fullName evidence="9">ATP-dependent NAD kinase</fullName>
    </alternativeName>
</protein>
<dbReference type="NCBIfam" id="NF002306">
    <property type="entry name" value="PRK01231.1"/>
    <property type="match status" value="1"/>
</dbReference>
<dbReference type="RefSeq" id="WP_158339950.1">
    <property type="nucleotide sequence ID" value="NZ_CP034894.1"/>
</dbReference>
<dbReference type="PANTHER" id="PTHR20275:SF0">
    <property type="entry name" value="NAD KINASE"/>
    <property type="match status" value="1"/>
</dbReference>
<dbReference type="EMBL" id="CP034894">
    <property type="protein sequence ID" value="QCI17017.1"/>
    <property type="molecule type" value="Genomic_DNA"/>
</dbReference>
<comment type="function">
    <text evidence="9">Involved in the regulation of the intracellular balance of NAD and NADP, and is a key enzyme in the biosynthesis of NADP. Catalyzes specifically the phosphorylation on 2'-hydroxyl of the adenosine moiety of NAD to yield NADP.</text>
</comment>
<dbReference type="Gene3D" id="2.60.200.30">
    <property type="entry name" value="Probable inorganic polyphosphate/atp-NAD kinase, domain 2"/>
    <property type="match status" value="1"/>
</dbReference>
<dbReference type="GO" id="GO:0046872">
    <property type="term" value="F:metal ion binding"/>
    <property type="evidence" value="ECO:0007669"/>
    <property type="project" value="UniProtKB-UniRule"/>
</dbReference>
<name>A0A4D6XPP2_9GAMM</name>
<feature type="binding site" evidence="9">
    <location>
        <begin position="147"/>
        <end position="148"/>
    </location>
    <ligand>
        <name>NAD(+)</name>
        <dbReference type="ChEBI" id="CHEBI:57540"/>
    </ligand>
</feature>
<keyword evidence="2 9" id="KW-0808">Transferase</keyword>
<dbReference type="Gene3D" id="3.40.50.10330">
    <property type="entry name" value="Probable inorganic polyphosphate/atp-NAD kinase, domain 1"/>
    <property type="match status" value="1"/>
</dbReference>
<proteinExistence type="inferred from homology"/>
<dbReference type="GO" id="GO:0003951">
    <property type="term" value="F:NAD+ kinase activity"/>
    <property type="evidence" value="ECO:0007669"/>
    <property type="project" value="UniProtKB-UniRule"/>
</dbReference>
<reference evidence="10 11" key="2">
    <citation type="submission" date="2019-05" db="EMBL/GenBank/DDBJ databases">
        <title>Genome evolution of the obligate endosymbiont Buchnera aphidicola.</title>
        <authorList>
            <person name="Moran N.A."/>
        </authorList>
    </citation>
    <scope>NUCLEOTIDE SEQUENCE [LARGE SCALE GENOMIC DNA]</scope>
    <source>
        <strain evidence="10 11">Ahe</strain>
    </source>
</reference>
<evidence type="ECO:0000256" key="1">
    <source>
        <dbReference type="ARBA" id="ARBA00022490"/>
    </source>
</evidence>
<keyword evidence="1 9" id="KW-0963">Cytoplasm</keyword>
<dbReference type="GO" id="GO:0005737">
    <property type="term" value="C:cytoplasm"/>
    <property type="evidence" value="ECO:0007669"/>
    <property type="project" value="UniProtKB-SubCell"/>
</dbReference>
<keyword evidence="3 9" id="KW-0547">Nucleotide-binding</keyword>
<dbReference type="Proteomes" id="UP000298759">
    <property type="component" value="Chromosome"/>
</dbReference>
<keyword evidence="4 9" id="KW-0418">Kinase</keyword>
<dbReference type="InterPro" id="IPR016064">
    <property type="entry name" value="NAD/diacylglycerol_kinase_sf"/>
</dbReference>
<comment type="caution">
    <text evidence="9">Lacks conserved residue(s) required for the propagation of feature annotation.</text>
</comment>
<keyword evidence="6 9" id="KW-0521">NADP</keyword>
<evidence type="ECO:0000256" key="8">
    <source>
        <dbReference type="ARBA" id="ARBA00047925"/>
    </source>
</evidence>
<evidence type="ECO:0000256" key="5">
    <source>
        <dbReference type="ARBA" id="ARBA00022840"/>
    </source>
</evidence>
<reference evidence="10 11" key="1">
    <citation type="submission" date="2018-12" db="EMBL/GenBank/DDBJ databases">
        <authorList>
            <person name="Chong R.A."/>
        </authorList>
    </citation>
    <scope>NUCLEOTIDE SEQUENCE [LARGE SCALE GENOMIC DNA]</scope>
    <source>
        <strain evidence="10 11">Ahe</strain>
    </source>
</reference>
<evidence type="ECO:0000256" key="6">
    <source>
        <dbReference type="ARBA" id="ARBA00022857"/>
    </source>
</evidence>
<evidence type="ECO:0000256" key="2">
    <source>
        <dbReference type="ARBA" id="ARBA00022679"/>
    </source>
</evidence>
<comment type="cofactor">
    <cofactor evidence="9">
        <name>a divalent metal cation</name>
        <dbReference type="ChEBI" id="CHEBI:60240"/>
    </cofactor>
</comment>
<gene>
    <name evidence="9" type="primary">nadK</name>
    <name evidence="10" type="ORF">D9V62_00945</name>
</gene>
<dbReference type="GO" id="GO:0005524">
    <property type="term" value="F:ATP binding"/>
    <property type="evidence" value="ECO:0007669"/>
    <property type="project" value="UniProtKB-KW"/>
</dbReference>
<dbReference type="Pfam" id="PF01513">
    <property type="entry name" value="NAD_kinase"/>
    <property type="match status" value="1"/>
</dbReference>
<evidence type="ECO:0000313" key="11">
    <source>
        <dbReference type="Proteomes" id="UP000298759"/>
    </source>
</evidence>